<keyword evidence="2" id="KW-1185">Reference proteome</keyword>
<organism evidence="1 2">
    <name type="scientific">Mycetohabitans endofungorum</name>
    <dbReference type="NCBI Taxonomy" id="417203"/>
    <lineage>
        <taxon>Bacteria</taxon>
        <taxon>Pseudomonadati</taxon>
        <taxon>Pseudomonadota</taxon>
        <taxon>Betaproteobacteria</taxon>
        <taxon>Burkholderiales</taxon>
        <taxon>Burkholderiaceae</taxon>
        <taxon>Mycetohabitans</taxon>
    </lineage>
</organism>
<evidence type="ECO:0000313" key="1">
    <source>
        <dbReference type="EMBL" id="PPB84675.1"/>
    </source>
</evidence>
<dbReference type="GO" id="GO:0016740">
    <property type="term" value="F:transferase activity"/>
    <property type="evidence" value="ECO:0007669"/>
    <property type="project" value="UniProtKB-KW"/>
</dbReference>
<sequence>MQHDRYAAREAKVTRTRIAFHIHHFGLGGTETALMGWLHALDRGAFDVDLIVGFPTEEFEQHFRAQLPGDVRVHFLADRPWQYRLETLRLQRRLSRIGRIVQQLVLRPYLRQVFARRIRALAAHYNLICDFDLSLRQHAGAGGKPWIGISHFSLAARLGNRPAKVRRLARQYARYAAVAALNADMAREARQMFGAQLRDVIELPNVIDPAVIRAQSEASVELPTRPYIVSVARLDGDQKDHETLLDAYARMRERGHGDAMLVLVGDGPYRPVLEQRVSRLGLADSVVFAGFHVNPFPFMRHARVLVLSSRFEGFGMVLLEAMALGTPVVSSDCPNGPREVLADGEAGLLVPVGDSVAMAEVLQRVLTDDVLRRRLVSRGLARVQEYGPHAANRRLMELASRLCKRDAGLADVAASVRSAGSA</sequence>
<name>A0A2P5KDB0_9BURK</name>
<keyword evidence="1" id="KW-0808">Transferase</keyword>
<reference evidence="1 2" key="1">
    <citation type="submission" date="2018-01" db="EMBL/GenBank/DDBJ databases">
        <title>Genomic Encyclopedia of Type Strains, Phase III (KMG-III): the genomes of soil and plant-associated and newly described type strains.</title>
        <authorList>
            <person name="Whitman W."/>
        </authorList>
    </citation>
    <scope>NUCLEOTIDE SEQUENCE [LARGE SCALE GENOMIC DNA]</scope>
    <source>
        <strain evidence="1 2">HKI456</strain>
    </source>
</reference>
<dbReference type="CDD" id="cd03811">
    <property type="entry name" value="GT4_GT28_WabH-like"/>
    <property type="match status" value="1"/>
</dbReference>
<dbReference type="SUPFAM" id="SSF53756">
    <property type="entry name" value="UDP-Glycosyltransferase/glycogen phosphorylase"/>
    <property type="match status" value="1"/>
</dbReference>
<dbReference type="RefSeq" id="WP_104076418.1">
    <property type="nucleotide sequence ID" value="NZ_CP062178.1"/>
</dbReference>
<dbReference type="EMBL" id="PRDW01000002">
    <property type="protein sequence ID" value="PPB84675.1"/>
    <property type="molecule type" value="Genomic_DNA"/>
</dbReference>
<accession>A0A2P5KDB0</accession>
<dbReference type="Proteomes" id="UP000243096">
    <property type="component" value="Unassembled WGS sequence"/>
</dbReference>
<dbReference type="Gene3D" id="3.40.50.2000">
    <property type="entry name" value="Glycogen Phosphorylase B"/>
    <property type="match status" value="2"/>
</dbReference>
<dbReference type="Pfam" id="PF13692">
    <property type="entry name" value="Glyco_trans_1_4"/>
    <property type="match status" value="1"/>
</dbReference>
<protein>
    <submittedName>
        <fullName evidence="1">Glycosyltransferase involved in cell wall biosynthesis</fullName>
    </submittedName>
</protein>
<dbReference type="OrthoDB" id="570545at2"/>
<comment type="caution">
    <text evidence="1">The sequence shown here is derived from an EMBL/GenBank/DDBJ whole genome shotgun (WGS) entry which is preliminary data.</text>
</comment>
<proteinExistence type="predicted"/>
<dbReference type="AlphaFoldDB" id="A0A2P5KDB0"/>
<dbReference type="PANTHER" id="PTHR12526">
    <property type="entry name" value="GLYCOSYLTRANSFERASE"/>
    <property type="match status" value="1"/>
</dbReference>
<gene>
    <name evidence="1" type="ORF">B0O95_10274</name>
</gene>
<evidence type="ECO:0000313" key="2">
    <source>
        <dbReference type="Proteomes" id="UP000243096"/>
    </source>
</evidence>